<feature type="transmembrane region" description="Helical" evidence="8">
    <location>
        <begin position="12"/>
        <end position="40"/>
    </location>
</feature>
<accession>A0A0F9SWM3</accession>
<reference evidence="10" key="1">
    <citation type="journal article" date="2015" name="Nature">
        <title>Complex archaea that bridge the gap between prokaryotes and eukaryotes.</title>
        <authorList>
            <person name="Spang A."/>
            <person name="Saw J.H."/>
            <person name="Jorgensen S.L."/>
            <person name="Zaremba-Niedzwiedzka K."/>
            <person name="Martijn J."/>
            <person name="Lind A.E."/>
            <person name="van Eijk R."/>
            <person name="Schleper C."/>
            <person name="Guy L."/>
            <person name="Ettema T.J."/>
        </authorList>
    </citation>
    <scope>NUCLEOTIDE SEQUENCE</scope>
</reference>
<dbReference type="GO" id="GO:0015740">
    <property type="term" value="P:C4-dicarboxylate transport"/>
    <property type="evidence" value="ECO:0007669"/>
    <property type="project" value="TreeGrafter"/>
</dbReference>
<evidence type="ECO:0000256" key="7">
    <source>
        <dbReference type="ARBA" id="ARBA00023136"/>
    </source>
</evidence>
<evidence type="ECO:0000259" key="9">
    <source>
        <dbReference type="Pfam" id="PF04290"/>
    </source>
</evidence>
<keyword evidence="6 8" id="KW-1133">Transmembrane helix</keyword>
<evidence type="ECO:0000313" key="10">
    <source>
        <dbReference type="EMBL" id="KKN73285.1"/>
    </source>
</evidence>
<keyword evidence="3" id="KW-1003">Cell membrane</keyword>
<feature type="transmembrane region" description="Helical" evidence="8">
    <location>
        <begin position="60"/>
        <end position="78"/>
    </location>
</feature>
<dbReference type="AlphaFoldDB" id="A0A0F9SWM3"/>
<evidence type="ECO:0000256" key="1">
    <source>
        <dbReference type="ARBA" id="ARBA00004429"/>
    </source>
</evidence>
<protein>
    <recommendedName>
        <fullName evidence="9">Tripartite ATP-independent periplasmic transporters DctQ component domain-containing protein</fullName>
    </recommendedName>
</protein>
<dbReference type="GO" id="GO:0005886">
    <property type="term" value="C:plasma membrane"/>
    <property type="evidence" value="ECO:0007669"/>
    <property type="project" value="UniProtKB-SubCell"/>
</dbReference>
<dbReference type="PANTHER" id="PTHR35011:SF10">
    <property type="entry name" value="TRAP TRANSPORTER SMALL PERMEASE PROTEIN"/>
    <property type="match status" value="1"/>
</dbReference>
<keyword evidence="2" id="KW-0813">Transport</keyword>
<evidence type="ECO:0000256" key="2">
    <source>
        <dbReference type="ARBA" id="ARBA00022448"/>
    </source>
</evidence>
<feature type="transmembrane region" description="Helical" evidence="8">
    <location>
        <begin position="147"/>
        <end position="171"/>
    </location>
</feature>
<feature type="domain" description="Tripartite ATP-independent periplasmic transporters DctQ component" evidence="9">
    <location>
        <begin position="37"/>
        <end position="165"/>
    </location>
</feature>
<dbReference type="Pfam" id="PF04290">
    <property type="entry name" value="DctQ"/>
    <property type="match status" value="1"/>
</dbReference>
<evidence type="ECO:0000256" key="4">
    <source>
        <dbReference type="ARBA" id="ARBA00022519"/>
    </source>
</evidence>
<keyword evidence="7 8" id="KW-0472">Membrane</keyword>
<dbReference type="PANTHER" id="PTHR35011">
    <property type="entry name" value="2,3-DIKETO-L-GULONATE TRAP TRANSPORTER SMALL PERMEASE PROTEIN YIAM"/>
    <property type="match status" value="1"/>
</dbReference>
<evidence type="ECO:0000256" key="5">
    <source>
        <dbReference type="ARBA" id="ARBA00022692"/>
    </source>
</evidence>
<name>A0A0F9SWM3_9ZZZZ</name>
<keyword evidence="5 8" id="KW-0812">Transmembrane</keyword>
<dbReference type="InterPro" id="IPR007387">
    <property type="entry name" value="TRAP_DctQ"/>
</dbReference>
<feature type="transmembrane region" description="Helical" evidence="8">
    <location>
        <begin position="99"/>
        <end position="120"/>
    </location>
</feature>
<dbReference type="EMBL" id="LAZR01000347">
    <property type="protein sequence ID" value="KKN73285.1"/>
    <property type="molecule type" value="Genomic_DNA"/>
</dbReference>
<proteinExistence type="predicted"/>
<evidence type="ECO:0000256" key="3">
    <source>
        <dbReference type="ARBA" id="ARBA00022475"/>
    </source>
</evidence>
<gene>
    <name evidence="10" type="ORF">LCGC14_0402700</name>
</gene>
<keyword evidence="4" id="KW-0997">Cell inner membrane</keyword>
<comment type="subcellular location">
    <subcellularLocation>
        <location evidence="1">Cell inner membrane</location>
        <topology evidence="1">Multi-pass membrane protein</topology>
    </subcellularLocation>
</comment>
<evidence type="ECO:0000256" key="6">
    <source>
        <dbReference type="ARBA" id="ARBA00022989"/>
    </source>
</evidence>
<dbReference type="GO" id="GO:0022857">
    <property type="term" value="F:transmembrane transporter activity"/>
    <property type="evidence" value="ECO:0007669"/>
    <property type="project" value="TreeGrafter"/>
</dbReference>
<organism evidence="10">
    <name type="scientific">marine sediment metagenome</name>
    <dbReference type="NCBI Taxonomy" id="412755"/>
    <lineage>
        <taxon>unclassified sequences</taxon>
        <taxon>metagenomes</taxon>
        <taxon>ecological metagenomes</taxon>
    </lineage>
</organism>
<dbReference type="InterPro" id="IPR055348">
    <property type="entry name" value="DctQ"/>
</dbReference>
<evidence type="ECO:0000256" key="8">
    <source>
        <dbReference type="SAM" id="Phobius"/>
    </source>
</evidence>
<sequence>MTGTQARGGGPVRVAAALVTINRVIAVLAGMALLATVALILLEIVLRQTSIGSLGGADEISGYVMAGVATWGFSFALTERAHVRIDILQLRLSTAGRALFDLLALASLSGIACLVAFYSWDVLGKTLARGSHANTPLGTPLWIPQSIWFAGWVWLALVSAVLLVCIVVSALGRDWQAVRDVAGDGGEAGEIP</sequence>
<comment type="caution">
    <text evidence="10">The sequence shown here is derived from an EMBL/GenBank/DDBJ whole genome shotgun (WGS) entry which is preliminary data.</text>
</comment>